<proteinExistence type="predicted"/>
<keyword evidence="2" id="KW-0812">Transmembrane</keyword>
<keyword evidence="4" id="KW-1185">Reference proteome</keyword>
<protein>
    <submittedName>
        <fullName evidence="3">Uncharacterized protein</fullName>
    </submittedName>
</protein>
<dbReference type="AlphaFoldDB" id="A0A3P3W2C0"/>
<sequence>MSEFIEFLKSFHESARERFKSPLIGTFSIAFLIYNWRPIYILMFSKENAETRIEHVDVNYCSLWAIIIPLGVSLFYVLLLPELHVLVDKKLKNVTKERITEKIDIRVHRLTEDQRIFQLEFTNNQIKSGNKDLDELNNKLMSQQKLIDNMNEQHKSSSESYEKFIETGKINEENYKKMISDLNKQLERQRSQLKYEDLVNLANKKVRPYSLSDKNLLFNDFNIQYLDDKLMNALFDVFRETIANGKQFLQLSNLGKGLLEYYYAQGLVDYEMLLDETDGTSKYKVRTKV</sequence>
<keyword evidence="1" id="KW-0175">Coiled coil</keyword>
<dbReference type="OrthoDB" id="1443905at2"/>
<evidence type="ECO:0000313" key="3">
    <source>
        <dbReference type="EMBL" id="RRJ87779.1"/>
    </source>
</evidence>
<evidence type="ECO:0000256" key="1">
    <source>
        <dbReference type="SAM" id="Coils"/>
    </source>
</evidence>
<feature type="coiled-coil region" evidence="1">
    <location>
        <begin position="119"/>
        <end position="196"/>
    </location>
</feature>
<organism evidence="3 4">
    <name type="scientific">Flavobacterium macacae</name>
    <dbReference type="NCBI Taxonomy" id="2488993"/>
    <lineage>
        <taxon>Bacteria</taxon>
        <taxon>Pseudomonadati</taxon>
        <taxon>Bacteroidota</taxon>
        <taxon>Flavobacteriia</taxon>
        <taxon>Flavobacteriales</taxon>
        <taxon>Flavobacteriaceae</taxon>
        <taxon>Flavobacterium</taxon>
    </lineage>
</organism>
<gene>
    <name evidence="3" type="ORF">EG849_15050</name>
</gene>
<evidence type="ECO:0000256" key="2">
    <source>
        <dbReference type="SAM" id="Phobius"/>
    </source>
</evidence>
<comment type="caution">
    <text evidence="3">The sequence shown here is derived from an EMBL/GenBank/DDBJ whole genome shotgun (WGS) entry which is preliminary data.</text>
</comment>
<keyword evidence="2" id="KW-0472">Membrane</keyword>
<feature type="transmembrane region" description="Helical" evidence="2">
    <location>
        <begin position="21"/>
        <end position="43"/>
    </location>
</feature>
<dbReference type="RefSeq" id="WP_125014204.1">
    <property type="nucleotide sequence ID" value="NZ_RQVR01000031.1"/>
</dbReference>
<reference evidence="3 4" key="1">
    <citation type="submission" date="2018-11" db="EMBL/GenBank/DDBJ databases">
        <title>Flavobacterium sp. nov., YIM 102600 draft genome.</title>
        <authorList>
            <person name="Li G."/>
            <person name="Jiang Y."/>
        </authorList>
    </citation>
    <scope>NUCLEOTIDE SEQUENCE [LARGE SCALE GENOMIC DNA]</scope>
    <source>
        <strain evidence="3 4">YIM 102600</strain>
    </source>
</reference>
<dbReference type="EMBL" id="RQVR01000031">
    <property type="protein sequence ID" value="RRJ87779.1"/>
    <property type="molecule type" value="Genomic_DNA"/>
</dbReference>
<evidence type="ECO:0000313" key="4">
    <source>
        <dbReference type="Proteomes" id="UP000271937"/>
    </source>
</evidence>
<feature type="transmembrane region" description="Helical" evidence="2">
    <location>
        <begin position="63"/>
        <end position="87"/>
    </location>
</feature>
<accession>A0A3P3W2C0</accession>
<dbReference type="Proteomes" id="UP000271937">
    <property type="component" value="Unassembled WGS sequence"/>
</dbReference>
<keyword evidence="2" id="KW-1133">Transmembrane helix</keyword>
<name>A0A3P3W2C0_9FLAO</name>